<sequence length="110" mass="12742">MLPRTHTVQRITGSPTLRQPRRSYLGLWLQSHSALSLCPNIPVTTTLKMSSMLKHSLLLLIKLYLMLQKPLWLDRFPSIKSPTELQTSQVQIHLAQLHFLPKLEDKIHKI</sequence>
<gene>
    <name evidence="1" type="ORF">GDO54_007812</name>
</gene>
<dbReference type="Proteomes" id="UP001181693">
    <property type="component" value="Unassembled WGS sequence"/>
</dbReference>
<organism evidence="1 2">
    <name type="scientific">Pyxicephalus adspersus</name>
    <name type="common">African bullfrog</name>
    <dbReference type="NCBI Taxonomy" id="30357"/>
    <lineage>
        <taxon>Eukaryota</taxon>
        <taxon>Metazoa</taxon>
        <taxon>Chordata</taxon>
        <taxon>Craniata</taxon>
        <taxon>Vertebrata</taxon>
        <taxon>Euteleostomi</taxon>
        <taxon>Amphibia</taxon>
        <taxon>Batrachia</taxon>
        <taxon>Anura</taxon>
        <taxon>Neobatrachia</taxon>
        <taxon>Ranoidea</taxon>
        <taxon>Pyxicephalidae</taxon>
        <taxon>Pyxicephalinae</taxon>
        <taxon>Pyxicephalus</taxon>
    </lineage>
</organism>
<reference evidence="1" key="1">
    <citation type="thesis" date="2020" institute="ProQuest LLC" country="789 East Eisenhower Parkway, Ann Arbor, MI, USA">
        <title>Comparative Genomics and Chromosome Evolution.</title>
        <authorList>
            <person name="Mudd A.B."/>
        </authorList>
    </citation>
    <scope>NUCLEOTIDE SEQUENCE</scope>
    <source>
        <strain evidence="1">1538</strain>
        <tissue evidence="1">Blood</tissue>
    </source>
</reference>
<dbReference type="AlphaFoldDB" id="A0AAV3B9B4"/>
<keyword evidence="2" id="KW-1185">Reference proteome</keyword>
<evidence type="ECO:0000313" key="1">
    <source>
        <dbReference type="EMBL" id="DBA32063.1"/>
    </source>
</evidence>
<dbReference type="EMBL" id="DYDO01000002">
    <property type="protein sequence ID" value="DBA32063.1"/>
    <property type="molecule type" value="Genomic_DNA"/>
</dbReference>
<accession>A0AAV3B9B4</accession>
<protein>
    <submittedName>
        <fullName evidence="1">Uncharacterized protein</fullName>
    </submittedName>
</protein>
<proteinExistence type="predicted"/>
<name>A0AAV3B9B4_PYXAD</name>
<evidence type="ECO:0000313" key="2">
    <source>
        <dbReference type="Proteomes" id="UP001181693"/>
    </source>
</evidence>
<comment type="caution">
    <text evidence="1">The sequence shown here is derived from an EMBL/GenBank/DDBJ whole genome shotgun (WGS) entry which is preliminary data.</text>
</comment>